<dbReference type="GO" id="GO:0005739">
    <property type="term" value="C:mitochondrion"/>
    <property type="evidence" value="ECO:0007669"/>
    <property type="project" value="UniProtKB-SubCell"/>
</dbReference>
<feature type="region of interest" description="Disordered" evidence="5">
    <location>
        <begin position="220"/>
        <end position="248"/>
    </location>
</feature>
<keyword evidence="4" id="KW-0496">Mitochondrion</keyword>
<evidence type="ECO:0000313" key="7">
    <source>
        <dbReference type="Proteomes" id="UP001201980"/>
    </source>
</evidence>
<comment type="subcellular location">
    <subcellularLocation>
        <location evidence="1">Mitochondrion</location>
    </subcellularLocation>
</comment>
<protein>
    <submittedName>
        <fullName evidence="6">F1F0 ATP synthase assembly protein Atp11</fullName>
    </submittedName>
</protein>
<dbReference type="Proteomes" id="UP001201980">
    <property type="component" value="Unassembled WGS sequence"/>
</dbReference>
<comment type="caution">
    <text evidence="6">The sequence shown here is derived from an EMBL/GenBank/DDBJ whole genome shotgun (WGS) entry which is preliminary data.</text>
</comment>
<sequence length="383" mass="42422">MSPFRLLPFRRPPSSTSLSISTTLCGITCQRRWAQVHDVRFVAFRSSSQQSVIEKYRDKLSRKAAEEGHGSVDQLREAYKEKIDEAKRREKVEGLDKALAGKPPSPPSVEGTPPGVRGKVEEIGAQEEDAEQPAEGRTKTATREKRTPQKQARGDAKIKSLPQILDMNKIRGLPVPEISAIWRLRHTANPQSLSAVIPAPTYSAMEALARRCPQFVLPVPRAVTPPETPEGADEAQRQQQQQQQQQPGAEIHFLQWTFDPPTQTSTVLFTHLAEFKMRGEFAVPHTTITHHLDLAGGKGVVLMQGQVMDGKGISAADARWLVMCLQRFYGGWGLGLGAGGDKGQLDAERLERARQRRLLLEGFARGGEGFSLDKLLEEAERMG</sequence>
<evidence type="ECO:0000256" key="1">
    <source>
        <dbReference type="ARBA" id="ARBA00004173"/>
    </source>
</evidence>
<feature type="compositionally biased region" description="Low complexity" evidence="5">
    <location>
        <begin position="237"/>
        <end position="246"/>
    </location>
</feature>
<dbReference type="InterPro" id="IPR010591">
    <property type="entry name" value="ATP11"/>
</dbReference>
<evidence type="ECO:0000256" key="4">
    <source>
        <dbReference type="ARBA" id="ARBA00023128"/>
    </source>
</evidence>
<dbReference type="EMBL" id="JAKWBI020000178">
    <property type="protein sequence ID" value="KAJ2900162.1"/>
    <property type="molecule type" value="Genomic_DNA"/>
</dbReference>
<keyword evidence="3" id="KW-0809">Transit peptide</keyword>
<proteinExistence type="inferred from homology"/>
<evidence type="ECO:0000256" key="5">
    <source>
        <dbReference type="SAM" id="MobiDB-lite"/>
    </source>
</evidence>
<dbReference type="PANTHER" id="PTHR13126">
    <property type="entry name" value="CHAPERONE ATP11"/>
    <property type="match status" value="1"/>
</dbReference>
<evidence type="ECO:0000256" key="2">
    <source>
        <dbReference type="ARBA" id="ARBA00009116"/>
    </source>
</evidence>
<name>A0AAD5RPJ5_9PEZI</name>
<feature type="region of interest" description="Disordered" evidence="5">
    <location>
        <begin position="90"/>
        <end position="156"/>
    </location>
</feature>
<gene>
    <name evidence="6" type="ORF">MKZ38_002576</name>
</gene>
<feature type="compositionally biased region" description="Basic and acidic residues" evidence="5">
    <location>
        <begin position="134"/>
        <end position="156"/>
    </location>
</feature>
<dbReference type="AlphaFoldDB" id="A0AAD5RPJ5"/>
<comment type="similarity">
    <text evidence="2">Belongs to the ATP11 family.</text>
</comment>
<dbReference type="Pfam" id="PF06644">
    <property type="entry name" value="ATP11"/>
    <property type="match status" value="1"/>
</dbReference>
<evidence type="ECO:0000256" key="3">
    <source>
        <dbReference type="ARBA" id="ARBA00022946"/>
    </source>
</evidence>
<dbReference type="GO" id="GO:0033615">
    <property type="term" value="P:mitochondrial proton-transporting ATP synthase complex assembly"/>
    <property type="evidence" value="ECO:0007669"/>
    <property type="project" value="TreeGrafter"/>
</dbReference>
<accession>A0AAD5RPJ5</accession>
<organism evidence="6 7">
    <name type="scientific">Zalerion maritima</name>
    <dbReference type="NCBI Taxonomy" id="339359"/>
    <lineage>
        <taxon>Eukaryota</taxon>
        <taxon>Fungi</taxon>
        <taxon>Dikarya</taxon>
        <taxon>Ascomycota</taxon>
        <taxon>Pezizomycotina</taxon>
        <taxon>Sordariomycetes</taxon>
        <taxon>Lulworthiomycetidae</taxon>
        <taxon>Lulworthiales</taxon>
        <taxon>Lulworthiaceae</taxon>
        <taxon>Zalerion</taxon>
    </lineage>
</organism>
<dbReference type="PANTHER" id="PTHR13126:SF0">
    <property type="entry name" value="ATP SYNTHASE MITOCHONDRIAL F1 COMPLEX ASSEMBLY FACTOR 1"/>
    <property type="match status" value="1"/>
</dbReference>
<keyword evidence="7" id="KW-1185">Reference proteome</keyword>
<reference evidence="6" key="1">
    <citation type="submission" date="2022-07" db="EMBL/GenBank/DDBJ databases">
        <title>Draft genome sequence of Zalerion maritima ATCC 34329, a (micro)plastics degrading marine fungus.</title>
        <authorList>
            <person name="Paco A."/>
            <person name="Goncalves M.F.M."/>
            <person name="Rocha-Santos T.A.P."/>
            <person name="Alves A."/>
        </authorList>
    </citation>
    <scope>NUCLEOTIDE SEQUENCE</scope>
    <source>
        <strain evidence="6">ATCC 34329</strain>
    </source>
</reference>
<evidence type="ECO:0000313" key="6">
    <source>
        <dbReference type="EMBL" id="KAJ2900162.1"/>
    </source>
</evidence>